<evidence type="ECO:0000313" key="4">
    <source>
        <dbReference type="Proteomes" id="UP000475249"/>
    </source>
</evidence>
<dbReference type="PANTHER" id="PTHR43283">
    <property type="entry name" value="BETA-LACTAMASE-RELATED"/>
    <property type="match status" value="1"/>
</dbReference>
<dbReference type="Gene3D" id="3.40.710.10">
    <property type="entry name" value="DD-peptidase/beta-lactamase superfamily"/>
    <property type="match status" value="1"/>
</dbReference>
<feature type="chain" id="PRO_5027020703" evidence="1">
    <location>
        <begin position="25"/>
        <end position="369"/>
    </location>
</feature>
<accession>A0A6L9E7I1</accession>
<organism evidence="3 4">
    <name type="scientific">Poritiphilus flavus</name>
    <dbReference type="NCBI Taxonomy" id="2697053"/>
    <lineage>
        <taxon>Bacteria</taxon>
        <taxon>Pseudomonadati</taxon>
        <taxon>Bacteroidota</taxon>
        <taxon>Flavobacteriia</taxon>
        <taxon>Flavobacteriales</taxon>
        <taxon>Flavobacteriaceae</taxon>
        <taxon>Poritiphilus</taxon>
    </lineage>
</organism>
<dbReference type="SUPFAM" id="SSF56601">
    <property type="entry name" value="beta-lactamase/transpeptidase-like"/>
    <property type="match status" value="1"/>
</dbReference>
<evidence type="ECO:0000259" key="2">
    <source>
        <dbReference type="Pfam" id="PF00144"/>
    </source>
</evidence>
<protein>
    <submittedName>
        <fullName evidence="3">Serine hydrolase</fullName>
    </submittedName>
</protein>
<dbReference type="Pfam" id="PF00144">
    <property type="entry name" value="Beta-lactamase"/>
    <property type="match status" value="1"/>
</dbReference>
<dbReference type="GO" id="GO:0016787">
    <property type="term" value="F:hydrolase activity"/>
    <property type="evidence" value="ECO:0007669"/>
    <property type="project" value="UniProtKB-KW"/>
</dbReference>
<dbReference type="Proteomes" id="UP000475249">
    <property type="component" value="Unassembled WGS sequence"/>
</dbReference>
<proteinExistence type="predicted"/>
<keyword evidence="4" id="KW-1185">Reference proteome</keyword>
<keyword evidence="3" id="KW-0378">Hydrolase</keyword>
<name>A0A6L9E7I1_9FLAO</name>
<keyword evidence="1" id="KW-0732">Signal</keyword>
<dbReference type="PANTHER" id="PTHR43283:SF7">
    <property type="entry name" value="BETA-LACTAMASE-RELATED DOMAIN-CONTAINING PROTEIN"/>
    <property type="match status" value="1"/>
</dbReference>
<feature type="signal peptide" evidence="1">
    <location>
        <begin position="1"/>
        <end position="24"/>
    </location>
</feature>
<gene>
    <name evidence="3" type="ORF">GTQ38_01695</name>
</gene>
<evidence type="ECO:0000256" key="1">
    <source>
        <dbReference type="SAM" id="SignalP"/>
    </source>
</evidence>
<dbReference type="EMBL" id="WXYO01000001">
    <property type="protein sequence ID" value="NAS10696.1"/>
    <property type="molecule type" value="Genomic_DNA"/>
</dbReference>
<comment type="caution">
    <text evidence="3">The sequence shown here is derived from an EMBL/GenBank/DDBJ whole genome shotgun (WGS) entry which is preliminary data.</text>
</comment>
<feature type="domain" description="Beta-lactamase-related" evidence="2">
    <location>
        <begin position="67"/>
        <end position="344"/>
    </location>
</feature>
<dbReference type="InterPro" id="IPR050789">
    <property type="entry name" value="Diverse_Enzym_Activities"/>
</dbReference>
<dbReference type="InterPro" id="IPR012338">
    <property type="entry name" value="Beta-lactam/transpept-like"/>
</dbReference>
<sequence>MKSFYQTFGFYLFLLLLSLKTAVAQSKDYYPDEKWRVSAPEAQGINSKKINDFISLLRAGRIQKPITSFAIVKNGYLVVDETFGNYNGNTPHTLQSVTKSITATLVGVAIEQGFIQSTEQKIISFFPEYSSIANMDNHKRDLDLEDALTMRTGQAWTGESHLDALNRYPGDRMKYVLDYKMETSPGKKWYYNSGIAILLGGLLQNASGMYTQEFAQKYLFDPMQISSANWRWSHRGIPHTGGGLFLKPKDMAKIGYLYLRNGNWKGKQLLPEWWVKKATTRHVTYTEDIAGISQLSYGYMWWLMSLDKKARNQVSTEIFMAYGHWGQFIFIIPRYDMVVVFTNSSSASYAEELKPISLLFDYVLPAVEG</sequence>
<evidence type="ECO:0000313" key="3">
    <source>
        <dbReference type="EMBL" id="NAS10696.1"/>
    </source>
</evidence>
<dbReference type="InterPro" id="IPR001466">
    <property type="entry name" value="Beta-lactam-related"/>
</dbReference>
<dbReference type="AlphaFoldDB" id="A0A6L9E7I1"/>
<reference evidence="3 4" key="1">
    <citation type="submission" date="2020-01" db="EMBL/GenBank/DDBJ databases">
        <title>Bacteria diversity of Porities sp.</title>
        <authorList>
            <person name="Wang G."/>
        </authorList>
    </citation>
    <scope>NUCLEOTIDE SEQUENCE [LARGE SCALE GENOMIC DNA]</scope>
    <source>
        <strain evidence="3 4">R33</strain>
    </source>
</reference>
<dbReference type="RefSeq" id="WP_161433492.1">
    <property type="nucleotide sequence ID" value="NZ_WXYO01000001.1"/>
</dbReference>